<keyword evidence="3" id="KW-1185">Reference proteome</keyword>
<feature type="compositionally biased region" description="Polar residues" evidence="1">
    <location>
        <begin position="88"/>
        <end position="99"/>
    </location>
</feature>
<reference evidence="2" key="1">
    <citation type="submission" date="2021-04" db="EMBL/GenBank/DDBJ databases">
        <title>Pseudonocardia sp. nov., isolated from sandy soil of mangrove forest.</title>
        <authorList>
            <person name="Zan Z."/>
            <person name="Huang R."/>
            <person name="Liu W."/>
        </authorList>
    </citation>
    <scope>NUCLEOTIDE SEQUENCE</scope>
    <source>
        <strain evidence="2">S2-4</strain>
    </source>
</reference>
<feature type="region of interest" description="Disordered" evidence="1">
    <location>
        <begin position="77"/>
        <end position="108"/>
    </location>
</feature>
<protein>
    <submittedName>
        <fullName evidence="2">Uncharacterized protein</fullName>
    </submittedName>
</protein>
<comment type="caution">
    <text evidence="2">The sequence shown here is derived from an EMBL/GenBank/DDBJ whole genome shotgun (WGS) entry which is preliminary data.</text>
</comment>
<name>A0ABT0ZYQ1_9PSEU</name>
<accession>A0ABT0ZYQ1</accession>
<evidence type="ECO:0000313" key="3">
    <source>
        <dbReference type="Proteomes" id="UP001165283"/>
    </source>
</evidence>
<dbReference type="EMBL" id="JAGSOV010000024">
    <property type="protein sequence ID" value="MCO1655805.1"/>
    <property type="molecule type" value="Genomic_DNA"/>
</dbReference>
<dbReference type="Proteomes" id="UP001165283">
    <property type="component" value="Unassembled WGS sequence"/>
</dbReference>
<evidence type="ECO:0000256" key="1">
    <source>
        <dbReference type="SAM" id="MobiDB-lite"/>
    </source>
</evidence>
<organism evidence="2 3">
    <name type="scientific">Pseudonocardia humida</name>
    <dbReference type="NCBI Taxonomy" id="2800819"/>
    <lineage>
        <taxon>Bacteria</taxon>
        <taxon>Bacillati</taxon>
        <taxon>Actinomycetota</taxon>
        <taxon>Actinomycetes</taxon>
        <taxon>Pseudonocardiales</taxon>
        <taxon>Pseudonocardiaceae</taxon>
        <taxon>Pseudonocardia</taxon>
    </lineage>
</organism>
<evidence type="ECO:0000313" key="2">
    <source>
        <dbReference type="EMBL" id="MCO1655805.1"/>
    </source>
</evidence>
<dbReference type="RefSeq" id="WP_252437935.1">
    <property type="nucleotide sequence ID" value="NZ_JAGSOV010000024.1"/>
</dbReference>
<proteinExistence type="predicted"/>
<sequence length="108" mass="11199">MLQEELAHLAGGVGGAVVVGAGGRSIDLVGQPFEARCDSGGIGVPGHRSLAVGQAVHLEYERAEQDGYRFRAVRAWPPGAEPVDPTAGGSSSAYRSSLTVARDDEPDR</sequence>
<gene>
    <name evidence="2" type="ORF">KDL28_12150</name>
</gene>